<dbReference type="Gene3D" id="1.10.10.10">
    <property type="entry name" value="Winged helix-like DNA-binding domain superfamily/Winged helix DNA-binding domain"/>
    <property type="match status" value="1"/>
</dbReference>
<dbReference type="RefSeq" id="WP_130966116.1">
    <property type="nucleotide sequence ID" value="NZ_SIXI01000001.1"/>
</dbReference>
<proteinExistence type="predicted"/>
<dbReference type="PROSITE" id="PS50921">
    <property type="entry name" value="ANTAR"/>
    <property type="match status" value="1"/>
</dbReference>
<evidence type="ECO:0000313" key="2">
    <source>
        <dbReference type="EMBL" id="TBO34167.1"/>
    </source>
</evidence>
<dbReference type="InterPro" id="IPR005561">
    <property type="entry name" value="ANTAR"/>
</dbReference>
<dbReference type="SMART" id="SM01012">
    <property type="entry name" value="ANTAR"/>
    <property type="match status" value="1"/>
</dbReference>
<dbReference type="InterPro" id="IPR036388">
    <property type="entry name" value="WH-like_DNA-bd_sf"/>
</dbReference>
<dbReference type="EMBL" id="SIXI01000001">
    <property type="protein sequence ID" value="TBO34167.1"/>
    <property type="molecule type" value="Genomic_DNA"/>
</dbReference>
<dbReference type="Pfam" id="PF08376">
    <property type="entry name" value="NIT"/>
    <property type="match status" value="1"/>
</dbReference>
<dbReference type="OrthoDB" id="9782798at2"/>
<dbReference type="Pfam" id="PF03861">
    <property type="entry name" value="ANTAR"/>
    <property type="match status" value="1"/>
</dbReference>
<reference evidence="2 3" key="1">
    <citation type="submission" date="2019-02" db="EMBL/GenBank/DDBJ databases">
        <title>Aquabacterium sp. strain KMB7.</title>
        <authorList>
            <person name="Chen W.-M."/>
        </authorList>
    </citation>
    <scope>NUCLEOTIDE SEQUENCE [LARGE SCALE GENOMIC DNA]</scope>
    <source>
        <strain evidence="2 3">KMB7</strain>
    </source>
</reference>
<dbReference type="SUPFAM" id="SSF52172">
    <property type="entry name" value="CheY-like"/>
    <property type="match status" value="1"/>
</dbReference>
<dbReference type="Proteomes" id="UP000292120">
    <property type="component" value="Unassembled WGS sequence"/>
</dbReference>
<dbReference type="GO" id="GO:0003723">
    <property type="term" value="F:RNA binding"/>
    <property type="evidence" value="ECO:0007669"/>
    <property type="project" value="InterPro"/>
</dbReference>
<comment type="caution">
    <text evidence="2">The sequence shown here is derived from an EMBL/GenBank/DDBJ whole genome shotgun (WGS) entry which is preliminary data.</text>
</comment>
<dbReference type="InterPro" id="IPR013587">
    <property type="entry name" value="Nitrate/nitrite_sensing"/>
</dbReference>
<keyword evidence="3" id="KW-1185">Reference proteome</keyword>
<dbReference type="InterPro" id="IPR011006">
    <property type="entry name" value="CheY-like_superfamily"/>
</dbReference>
<protein>
    <submittedName>
        <fullName evidence="2">ANTAR domain-containing protein</fullName>
    </submittedName>
</protein>
<organism evidence="2 3">
    <name type="scientific">Aquabacterium lacunae</name>
    <dbReference type="NCBI Taxonomy" id="2528630"/>
    <lineage>
        <taxon>Bacteria</taxon>
        <taxon>Pseudomonadati</taxon>
        <taxon>Pseudomonadota</taxon>
        <taxon>Betaproteobacteria</taxon>
        <taxon>Burkholderiales</taxon>
        <taxon>Aquabacterium</taxon>
    </lineage>
</organism>
<feature type="domain" description="ANTAR" evidence="1">
    <location>
        <begin position="358"/>
        <end position="419"/>
    </location>
</feature>
<dbReference type="AlphaFoldDB" id="A0A4Q9H641"/>
<name>A0A4Q9H641_9BURK</name>
<accession>A0A4Q9H641</accession>
<sequence>MPLTVSQVVLAARQREIESIQHLASRTELVDVLGQLIHALQRERGATSVYLASGGQRFADVRQAAIGQAQALEAQVREAFERQAQPEQGASSRMLSLMAWVLLDLDALRGLRAAVDQRAWSAHDSVAAFSRLLAGMVELVFLVADATLNPRVSRLLVACVHLLQGMEAAGQERAIGALLLASGQLDEGDRQRMVHLIDAQERSLKVFDEFAPPDIKARWAQHQLSSGSAQLERLRRTLCTARADTPLDAGQSDAWFSVCSERIDELWQLQCALTAQMRADCSQQIERARQDLSDTEGLLRQLRDNPPAHTHAVDRFFDTQQTPQAAPVITPPPTGEAGAGEQARTSLVDLLEAQTARLGKMEAELAAARRALNDRKVIDRAKGLLMNRLGMTEDVAFRTLQKTAMDQNRRLVDVAEAMLALPDFAFAARTKG</sequence>
<evidence type="ECO:0000313" key="3">
    <source>
        <dbReference type="Proteomes" id="UP000292120"/>
    </source>
</evidence>
<evidence type="ECO:0000259" key="1">
    <source>
        <dbReference type="PROSITE" id="PS50921"/>
    </source>
</evidence>
<gene>
    <name evidence="2" type="ORF">EYS42_01625</name>
</gene>